<comment type="catalytic activity">
    <reaction evidence="14">
        <text>L-seryl-[protein] + ATP = O-phospho-L-seryl-[protein] + ADP + H(+)</text>
        <dbReference type="Rhea" id="RHEA:17989"/>
        <dbReference type="Rhea" id="RHEA-COMP:9863"/>
        <dbReference type="Rhea" id="RHEA-COMP:11604"/>
        <dbReference type="ChEBI" id="CHEBI:15378"/>
        <dbReference type="ChEBI" id="CHEBI:29999"/>
        <dbReference type="ChEBI" id="CHEBI:30616"/>
        <dbReference type="ChEBI" id="CHEBI:83421"/>
        <dbReference type="ChEBI" id="CHEBI:456216"/>
    </reaction>
</comment>
<keyword evidence="3" id="KW-0597">Phosphoprotein</keyword>
<evidence type="ECO:0000256" key="5">
    <source>
        <dbReference type="ARBA" id="ARBA00022692"/>
    </source>
</evidence>
<feature type="transmembrane region" description="Helical" evidence="16">
    <location>
        <begin position="264"/>
        <end position="286"/>
    </location>
</feature>
<evidence type="ECO:0000256" key="17">
    <source>
        <dbReference type="SAM" id="SignalP"/>
    </source>
</evidence>
<organism evidence="19 20">
    <name type="scientific">Corchorus olitorius</name>
    <dbReference type="NCBI Taxonomy" id="93759"/>
    <lineage>
        <taxon>Eukaryota</taxon>
        <taxon>Viridiplantae</taxon>
        <taxon>Streptophyta</taxon>
        <taxon>Embryophyta</taxon>
        <taxon>Tracheophyta</taxon>
        <taxon>Spermatophyta</taxon>
        <taxon>Magnoliopsida</taxon>
        <taxon>eudicotyledons</taxon>
        <taxon>Gunneridae</taxon>
        <taxon>Pentapetalae</taxon>
        <taxon>rosids</taxon>
        <taxon>malvids</taxon>
        <taxon>Malvales</taxon>
        <taxon>Malvaceae</taxon>
        <taxon>Grewioideae</taxon>
        <taxon>Apeibeae</taxon>
        <taxon>Corchorus</taxon>
    </lineage>
</organism>
<dbReference type="CDD" id="cd14066">
    <property type="entry name" value="STKc_IRAK"/>
    <property type="match status" value="1"/>
</dbReference>
<dbReference type="FunFam" id="3.30.200.20:FF:000043">
    <property type="entry name" value="Wall-associated receptor kinase 2"/>
    <property type="match status" value="1"/>
</dbReference>
<keyword evidence="6 17" id="KW-0732">Signal</keyword>
<evidence type="ECO:0000256" key="6">
    <source>
        <dbReference type="ARBA" id="ARBA00022729"/>
    </source>
</evidence>
<dbReference type="InterPro" id="IPR011009">
    <property type="entry name" value="Kinase-like_dom_sf"/>
</dbReference>
<evidence type="ECO:0000256" key="11">
    <source>
        <dbReference type="ARBA" id="ARBA00023136"/>
    </source>
</evidence>
<dbReference type="InterPro" id="IPR008271">
    <property type="entry name" value="Ser/Thr_kinase_AS"/>
</dbReference>
<dbReference type="PANTHER" id="PTHR27005:SF515">
    <property type="entry name" value="WALL-ASSOCIATED RECEPTOR KINASE-LIKE 10-RELATED"/>
    <property type="match status" value="1"/>
</dbReference>
<dbReference type="PANTHER" id="PTHR27005">
    <property type="entry name" value="WALL-ASSOCIATED RECEPTOR KINASE-LIKE 21"/>
    <property type="match status" value="1"/>
</dbReference>
<gene>
    <name evidence="19" type="ORF">COLO4_29978</name>
</gene>
<keyword evidence="2" id="KW-0723">Serine/threonine-protein kinase</keyword>
<comment type="catalytic activity">
    <reaction evidence="15">
        <text>L-threonyl-[protein] + ATP = O-phospho-L-threonyl-[protein] + ADP + H(+)</text>
        <dbReference type="Rhea" id="RHEA:46608"/>
        <dbReference type="Rhea" id="RHEA-COMP:11060"/>
        <dbReference type="Rhea" id="RHEA-COMP:11605"/>
        <dbReference type="ChEBI" id="CHEBI:15378"/>
        <dbReference type="ChEBI" id="CHEBI:30013"/>
        <dbReference type="ChEBI" id="CHEBI:30616"/>
        <dbReference type="ChEBI" id="CHEBI:61977"/>
        <dbReference type="ChEBI" id="CHEBI:456216"/>
    </reaction>
</comment>
<dbReference type="Proteomes" id="UP000187203">
    <property type="component" value="Unassembled WGS sequence"/>
</dbReference>
<feature type="signal peptide" evidence="17">
    <location>
        <begin position="1"/>
        <end position="16"/>
    </location>
</feature>
<dbReference type="InterPro" id="IPR025287">
    <property type="entry name" value="WAK_GUB"/>
</dbReference>
<dbReference type="Gene3D" id="3.30.200.20">
    <property type="entry name" value="Phosphorylase Kinase, domain 1"/>
    <property type="match status" value="1"/>
</dbReference>
<evidence type="ECO:0000256" key="2">
    <source>
        <dbReference type="ARBA" id="ARBA00022527"/>
    </source>
</evidence>
<keyword evidence="20" id="KW-1185">Reference proteome</keyword>
<dbReference type="InterPro" id="IPR000719">
    <property type="entry name" value="Prot_kinase_dom"/>
</dbReference>
<keyword evidence="9" id="KW-0067">ATP-binding</keyword>
<evidence type="ECO:0000256" key="4">
    <source>
        <dbReference type="ARBA" id="ARBA00022679"/>
    </source>
</evidence>
<evidence type="ECO:0000256" key="13">
    <source>
        <dbReference type="ARBA" id="ARBA00023180"/>
    </source>
</evidence>
<dbReference type="OrthoDB" id="4062651at2759"/>
<keyword evidence="4" id="KW-0808">Transferase</keyword>
<protein>
    <recommendedName>
        <fullName evidence="18">Protein kinase domain-containing protein</fullName>
    </recommendedName>
</protein>
<evidence type="ECO:0000256" key="15">
    <source>
        <dbReference type="ARBA" id="ARBA00047951"/>
    </source>
</evidence>
<dbReference type="InterPro" id="IPR045274">
    <property type="entry name" value="WAK-like"/>
</dbReference>
<evidence type="ECO:0000256" key="9">
    <source>
        <dbReference type="ARBA" id="ARBA00022840"/>
    </source>
</evidence>
<evidence type="ECO:0000256" key="7">
    <source>
        <dbReference type="ARBA" id="ARBA00022741"/>
    </source>
</evidence>
<evidence type="ECO:0000256" key="14">
    <source>
        <dbReference type="ARBA" id="ARBA00047558"/>
    </source>
</evidence>
<keyword evidence="11 16" id="KW-0472">Membrane</keyword>
<feature type="chain" id="PRO_5012119346" description="Protein kinase domain-containing protein" evidence="17">
    <location>
        <begin position="17"/>
        <end position="624"/>
    </location>
</feature>
<dbReference type="GO" id="GO:0004674">
    <property type="term" value="F:protein serine/threonine kinase activity"/>
    <property type="evidence" value="ECO:0007669"/>
    <property type="project" value="UniProtKB-KW"/>
</dbReference>
<evidence type="ECO:0000256" key="8">
    <source>
        <dbReference type="ARBA" id="ARBA00022777"/>
    </source>
</evidence>
<reference evidence="20" key="1">
    <citation type="submission" date="2013-09" db="EMBL/GenBank/DDBJ databases">
        <title>Corchorus olitorius genome sequencing.</title>
        <authorList>
            <person name="Alam M."/>
            <person name="Haque M.S."/>
            <person name="Islam M.S."/>
            <person name="Emdad E.M."/>
            <person name="Islam M.M."/>
            <person name="Ahmed B."/>
            <person name="Halim A."/>
            <person name="Hossen Q.M.M."/>
            <person name="Hossain M.Z."/>
            <person name="Ahmed R."/>
            <person name="Khan M.M."/>
            <person name="Islam R."/>
            <person name="Rashid M.M."/>
            <person name="Khan S.A."/>
            <person name="Rahman M.S."/>
            <person name="Alam M."/>
            <person name="Yahiya A.S."/>
            <person name="Khan M.S."/>
            <person name="Azam M.S."/>
            <person name="Haque T."/>
            <person name="Lashkar M.Z.H."/>
            <person name="Akhand A.I."/>
            <person name="Morshed G."/>
            <person name="Roy S."/>
            <person name="Uddin K.S."/>
            <person name="Rabeya T."/>
            <person name="Hossain A.S."/>
            <person name="Chowdhury A."/>
            <person name="Snigdha A.R."/>
            <person name="Mortoza M.S."/>
            <person name="Matin S.A."/>
            <person name="Hoque S.M.E."/>
            <person name="Islam M.K."/>
            <person name="Roy D.K."/>
            <person name="Haider R."/>
            <person name="Moosa M.M."/>
            <person name="Elias S.M."/>
            <person name="Hasan A.M."/>
            <person name="Jahan S."/>
            <person name="Shafiuddin M."/>
            <person name="Mahmood N."/>
            <person name="Shommy N.S."/>
        </authorList>
    </citation>
    <scope>NUCLEOTIDE SEQUENCE [LARGE SCALE GENOMIC DNA]</scope>
    <source>
        <strain evidence="20">cv. O-4</strain>
    </source>
</reference>
<dbReference type="GO" id="GO:0005886">
    <property type="term" value="C:plasma membrane"/>
    <property type="evidence" value="ECO:0007669"/>
    <property type="project" value="TreeGrafter"/>
</dbReference>
<dbReference type="Pfam" id="PF13947">
    <property type="entry name" value="GUB_WAK_bind"/>
    <property type="match status" value="1"/>
</dbReference>
<dbReference type="PROSITE" id="PS50011">
    <property type="entry name" value="PROTEIN_KINASE_DOM"/>
    <property type="match status" value="1"/>
</dbReference>
<comment type="subcellular location">
    <subcellularLocation>
        <location evidence="1">Membrane</location>
        <topology evidence="1">Single-pass type I membrane protein</topology>
    </subcellularLocation>
</comment>
<evidence type="ECO:0000256" key="16">
    <source>
        <dbReference type="SAM" id="Phobius"/>
    </source>
</evidence>
<dbReference type="GO" id="GO:0030247">
    <property type="term" value="F:polysaccharide binding"/>
    <property type="evidence" value="ECO:0007669"/>
    <property type="project" value="InterPro"/>
</dbReference>
<dbReference type="Gene3D" id="1.10.510.10">
    <property type="entry name" value="Transferase(Phosphotransferase) domain 1"/>
    <property type="match status" value="1"/>
</dbReference>
<evidence type="ECO:0000256" key="12">
    <source>
        <dbReference type="ARBA" id="ARBA00023157"/>
    </source>
</evidence>
<keyword evidence="10 16" id="KW-1133">Transmembrane helix</keyword>
<keyword evidence="8" id="KW-0418">Kinase</keyword>
<dbReference type="AlphaFoldDB" id="A0A1R3HC44"/>
<accession>A0A1R3HC44</accession>
<feature type="domain" description="Protein kinase" evidence="18">
    <location>
        <begin position="340"/>
        <end position="616"/>
    </location>
</feature>
<evidence type="ECO:0000256" key="10">
    <source>
        <dbReference type="ARBA" id="ARBA00022989"/>
    </source>
</evidence>
<dbReference type="GO" id="GO:0005524">
    <property type="term" value="F:ATP binding"/>
    <property type="evidence" value="ECO:0007669"/>
    <property type="project" value="UniProtKB-KW"/>
</dbReference>
<dbReference type="FunFam" id="1.10.510.10:FF:000084">
    <property type="entry name" value="Wall-associated receptor kinase 2"/>
    <property type="match status" value="1"/>
</dbReference>
<keyword evidence="7" id="KW-0547">Nucleotide-binding</keyword>
<name>A0A1R3HC44_9ROSI</name>
<dbReference type="SMART" id="SM00220">
    <property type="entry name" value="S_TKc"/>
    <property type="match status" value="1"/>
</dbReference>
<dbReference type="STRING" id="93759.A0A1R3HC44"/>
<keyword evidence="13" id="KW-0325">Glycoprotein</keyword>
<dbReference type="CDD" id="cd00054">
    <property type="entry name" value="EGF_CA"/>
    <property type="match status" value="1"/>
</dbReference>
<dbReference type="PROSITE" id="PS00108">
    <property type="entry name" value="PROTEIN_KINASE_ST"/>
    <property type="match status" value="1"/>
</dbReference>
<evidence type="ECO:0000256" key="1">
    <source>
        <dbReference type="ARBA" id="ARBA00004479"/>
    </source>
</evidence>
<evidence type="ECO:0000259" key="18">
    <source>
        <dbReference type="PROSITE" id="PS50011"/>
    </source>
</evidence>
<dbReference type="GO" id="GO:0007166">
    <property type="term" value="P:cell surface receptor signaling pathway"/>
    <property type="evidence" value="ECO:0007669"/>
    <property type="project" value="InterPro"/>
</dbReference>
<evidence type="ECO:0000313" key="20">
    <source>
        <dbReference type="Proteomes" id="UP000187203"/>
    </source>
</evidence>
<dbReference type="EMBL" id="AWUE01020519">
    <property type="protein sequence ID" value="OMO67875.1"/>
    <property type="molecule type" value="Genomic_DNA"/>
</dbReference>
<proteinExistence type="predicted"/>
<keyword evidence="12" id="KW-1015">Disulfide bond</keyword>
<dbReference type="SUPFAM" id="SSF56112">
    <property type="entry name" value="Protein kinase-like (PK-like)"/>
    <property type="match status" value="1"/>
</dbReference>
<dbReference type="Pfam" id="PF00069">
    <property type="entry name" value="Pkinase"/>
    <property type="match status" value="1"/>
</dbReference>
<evidence type="ECO:0000256" key="3">
    <source>
        <dbReference type="ARBA" id="ARBA00022553"/>
    </source>
</evidence>
<sequence>MKIFFLILFLIARVSASWAVSLSKAGCPNSCGGVVIPYPFGIGPNCYMNKWFSIKCNKTAKHREPILTAFNVEVFNISLEQGTVHINSSTAIRVRSEDKNATISSRNLGNTPYLSYSSTNNILVAVGCGIVATISDENDQLAAGCVSVCDGEFSKNFDVCSGIGCCQTVIPLRTKKYTVGINNSGASSSFGFALVVDKYWFEQDPLNGDDFAQCACAQGFQGNPYLPQGCEGSYYCSCPPGYHGDARINGTGCFIIKTESHVKAILLGIGTGIGLFFSLMVTWWLYQQIKIRKKLKMKEFFFKRNGGLLLQQQLYTKSTICLEKSKLFTLEELDIASDHFNENRILGRGGQSTVYKGMLSDGTVIAIKRFTLASEGQVKQFINEIVILSQINHRNVTKLLGCCLETEVPLLVYEFIPNGTLSDLIHIRNDQDFSVSWLMRLQIATEIARAILYLHSAASFPIYHGDIKSNNILLDDKYRVKVSDFGISRLNPFEKTHVTTQVKGTFGYLDPEYFRSGRFTEKSDIYSFGVILVELLTGKKPTSAIELEERKSLVEYYLSSMEENRLVHVLDPQVAKEENKEEIMVMANLARRCLNMIGKNRPSIQEVSMELEGIYLLKQALRKY</sequence>
<comment type="caution">
    <text evidence="19">The sequence shown here is derived from an EMBL/GenBank/DDBJ whole genome shotgun (WGS) entry which is preliminary data.</text>
</comment>
<keyword evidence="5 16" id="KW-0812">Transmembrane</keyword>
<evidence type="ECO:0000313" key="19">
    <source>
        <dbReference type="EMBL" id="OMO67875.1"/>
    </source>
</evidence>